<dbReference type="Proteomes" id="UP000793456">
    <property type="component" value="Chromosome XX"/>
</dbReference>
<gene>
    <name evidence="1" type="ORF">E3U43_005193</name>
</gene>
<comment type="caution">
    <text evidence="1">The sequence shown here is derived from an EMBL/GenBank/DDBJ whole genome shotgun (WGS) entry which is preliminary data.</text>
</comment>
<organism evidence="1 2">
    <name type="scientific">Larimichthys crocea</name>
    <name type="common">Large yellow croaker</name>
    <name type="synonym">Pseudosciaena crocea</name>
    <dbReference type="NCBI Taxonomy" id="215358"/>
    <lineage>
        <taxon>Eukaryota</taxon>
        <taxon>Metazoa</taxon>
        <taxon>Chordata</taxon>
        <taxon>Craniata</taxon>
        <taxon>Vertebrata</taxon>
        <taxon>Euteleostomi</taxon>
        <taxon>Actinopterygii</taxon>
        <taxon>Neopterygii</taxon>
        <taxon>Teleostei</taxon>
        <taxon>Neoteleostei</taxon>
        <taxon>Acanthomorphata</taxon>
        <taxon>Eupercaria</taxon>
        <taxon>Sciaenidae</taxon>
        <taxon>Larimichthys</taxon>
    </lineage>
</organism>
<name>A0ACD3QFM7_LARCR</name>
<evidence type="ECO:0000313" key="2">
    <source>
        <dbReference type="Proteomes" id="UP000793456"/>
    </source>
</evidence>
<proteinExistence type="predicted"/>
<accession>A0ACD3QFM7</accession>
<evidence type="ECO:0000313" key="1">
    <source>
        <dbReference type="EMBL" id="TMS05943.1"/>
    </source>
</evidence>
<dbReference type="EMBL" id="CM011693">
    <property type="protein sequence ID" value="TMS05943.1"/>
    <property type="molecule type" value="Genomic_DNA"/>
</dbReference>
<reference evidence="1" key="1">
    <citation type="submission" date="2018-11" db="EMBL/GenBank/DDBJ databases">
        <title>The sequence and de novo assembly of Larimichthys crocea genome using PacBio and Hi-C technologies.</title>
        <authorList>
            <person name="Xu P."/>
            <person name="Chen B."/>
            <person name="Zhou Z."/>
            <person name="Ke Q."/>
            <person name="Wu Y."/>
            <person name="Bai H."/>
            <person name="Pu F."/>
        </authorList>
    </citation>
    <scope>NUCLEOTIDE SEQUENCE</scope>
    <source>
        <tissue evidence="1">Muscle</tissue>
    </source>
</reference>
<keyword evidence="2" id="KW-1185">Reference proteome</keyword>
<sequence length="74" mass="8318">MTGRQGLYSRQLLPLLTQCASATAAAYQWWSALFSYCCWGLCRIFPFNLSSVSTWLPLDKDGVTSRFVCKNLCA</sequence>
<protein>
    <submittedName>
        <fullName evidence="1">Uncharacterized protein</fullName>
    </submittedName>
</protein>